<name>A0A0F9N0A0_9ZZZZ</name>
<organism evidence="2">
    <name type="scientific">marine sediment metagenome</name>
    <dbReference type="NCBI Taxonomy" id="412755"/>
    <lineage>
        <taxon>unclassified sequences</taxon>
        <taxon>metagenomes</taxon>
        <taxon>ecological metagenomes</taxon>
    </lineage>
</organism>
<accession>A0A0F9N0A0</accession>
<keyword evidence="1" id="KW-0175">Coiled coil</keyword>
<sequence length="400" mass="44073">MSELTYVYDENIEKLEKEVARLNRRAAKLNVPAIQLRIGEVEKVMAGTPEHEHLRAPVSLVGTPPMLAGYTFVGTIDHLSNGLVTSYPGCSIDLKPFRGADATCDHCQVNRQRHETFIIQHEGGAVQRVGRTCLGDFLGHHGNPSALIGHLSLWGKAFEALESSAAAGIGTATNTLELIPFVAFVAQEMRSYGWISKGKAWENHVDATADRAQGAYWAVDFNQKDMPTADDDFRALRAVTWARGLTDSEVEENDYLYNLRAVCQDDFIRPKRGGLAGSVIVAAERAAQAASDPQKSNLHVGTLSEKIELDLKLVDTREHEGYYGTTTLHKFENAAGDLLVWFASNPEFVKAADGSKREMNVGETLRLKGTVKKQGDYRGRLQTTLTRVTHPKPKKTSNKV</sequence>
<feature type="coiled-coil region" evidence="1">
    <location>
        <begin position="5"/>
        <end position="32"/>
    </location>
</feature>
<dbReference type="EMBL" id="LAZR01004143">
    <property type="protein sequence ID" value="KKN11359.1"/>
    <property type="molecule type" value="Genomic_DNA"/>
</dbReference>
<evidence type="ECO:0000313" key="2">
    <source>
        <dbReference type="EMBL" id="KKN11359.1"/>
    </source>
</evidence>
<comment type="caution">
    <text evidence="2">The sequence shown here is derived from an EMBL/GenBank/DDBJ whole genome shotgun (WGS) entry which is preliminary data.</text>
</comment>
<reference evidence="2" key="1">
    <citation type="journal article" date="2015" name="Nature">
        <title>Complex archaea that bridge the gap between prokaryotes and eukaryotes.</title>
        <authorList>
            <person name="Spang A."/>
            <person name="Saw J.H."/>
            <person name="Jorgensen S.L."/>
            <person name="Zaremba-Niedzwiedzka K."/>
            <person name="Martijn J."/>
            <person name="Lind A.E."/>
            <person name="van Eijk R."/>
            <person name="Schleper C."/>
            <person name="Guy L."/>
            <person name="Ettema T.J."/>
        </authorList>
    </citation>
    <scope>NUCLEOTIDE SEQUENCE</scope>
</reference>
<gene>
    <name evidence="2" type="ORF">LCGC14_1027410</name>
</gene>
<dbReference type="AlphaFoldDB" id="A0A0F9N0A0"/>
<evidence type="ECO:0000256" key="1">
    <source>
        <dbReference type="SAM" id="Coils"/>
    </source>
</evidence>
<proteinExistence type="predicted"/>
<protein>
    <submittedName>
        <fullName evidence="2">Uncharacterized protein</fullName>
    </submittedName>
</protein>